<name>A0A9P9WZX6_9PEZI</name>
<keyword evidence="2" id="KW-0496">Mitochondrion</keyword>
<organism evidence="6 7">
    <name type="scientific">Colletotrichum abscissum</name>
    <dbReference type="NCBI Taxonomy" id="1671311"/>
    <lineage>
        <taxon>Eukaryota</taxon>
        <taxon>Fungi</taxon>
        <taxon>Dikarya</taxon>
        <taxon>Ascomycota</taxon>
        <taxon>Pezizomycotina</taxon>
        <taxon>Sordariomycetes</taxon>
        <taxon>Hypocreomycetidae</taxon>
        <taxon>Glomerellales</taxon>
        <taxon>Glomerellaceae</taxon>
        <taxon>Colletotrichum</taxon>
        <taxon>Colletotrichum acutatum species complex</taxon>
    </lineage>
</organism>
<comment type="caution">
    <text evidence="6">The sequence shown here is derived from an EMBL/GenBank/DDBJ whole genome shotgun (WGS) entry which is preliminary data.</text>
</comment>
<dbReference type="CDD" id="cd09276">
    <property type="entry name" value="Rnase_HI_RT_non_LTR"/>
    <property type="match status" value="1"/>
</dbReference>
<dbReference type="GO" id="GO:0005739">
    <property type="term" value="C:mitochondrion"/>
    <property type="evidence" value="ECO:0007669"/>
    <property type="project" value="UniProtKB-SubCell"/>
</dbReference>
<dbReference type="InterPro" id="IPR043502">
    <property type="entry name" value="DNA/RNA_pol_sf"/>
</dbReference>
<evidence type="ECO:0000313" key="6">
    <source>
        <dbReference type="EMBL" id="KAI3527348.1"/>
    </source>
</evidence>
<evidence type="ECO:0000256" key="2">
    <source>
        <dbReference type="ARBA" id="ARBA00023128"/>
    </source>
</evidence>
<dbReference type="Proteomes" id="UP001056436">
    <property type="component" value="Unassembled WGS sequence"/>
</dbReference>
<dbReference type="PROSITE" id="PS50878">
    <property type="entry name" value="RT_POL"/>
    <property type="match status" value="1"/>
</dbReference>
<dbReference type="Pfam" id="PF00078">
    <property type="entry name" value="RVT_1"/>
    <property type="match status" value="1"/>
</dbReference>
<dbReference type="EMBL" id="SDAQ01000317">
    <property type="protein sequence ID" value="KAI3527348.1"/>
    <property type="molecule type" value="Genomic_DNA"/>
</dbReference>
<dbReference type="Gene3D" id="3.30.420.10">
    <property type="entry name" value="Ribonuclease H-like superfamily/Ribonuclease H"/>
    <property type="match status" value="1"/>
</dbReference>
<reference evidence="6" key="1">
    <citation type="submission" date="2019-01" db="EMBL/GenBank/DDBJ databases">
        <title>Colletotrichum abscissum LGMF1257.</title>
        <authorList>
            <person name="Baroncelli R."/>
        </authorList>
    </citation>
    <scope>NUCLEOTIDE SEQUENCE</scope>
    <source>
        <strain evidence="6">Ca142</strain>
    </source>
</reference>
<dbReference type="Pfam" id="PF14529">
    <property type="entry name" value="Exo_endo_phos_2"/>
    <property type="match status" value="1"/>
</dbReference>
<comment type="subcellular location">
    <subcellularLocation>
        <location evidence="1">Mitochondrion</location>
    </subcellularLocation>
</comment>
<dbReference type="PANTHER" id="PTHR33481:SF1">
    <property type="entry name" value="ENDONUCLEASE_EXONUCLEASE_PHOSPHATASE DOMAIN-CONTAINING PROTEIN-RELATED"/>
    <property type="match status" value="1"/>
</dbReference>
<gene>
    <name evidence="6" type="ORF">CABS02_15394</name>
</gene>
<dbReference type="SUPFAM" id="SSF56672">
    <property type="entry name" value="DNA/RNA polymerases"/>
    <property type="match status" value="1"/>
</dbReference>
<dbReference type="OrthoDB" id="4842342at2759"/>
<dbReference type="InterPro" id="IPR005135">
    <property type="entry name" value="Endo/exonuclease/phosphatase"/>
</dbReference>
<dbReference type="CDD" id="cd01650">
    <property type="entry name" value="RT_nLTR_like"/>
    <property type="match status" value="1"/>
</dbReference>
<evidence type="ECO:0000256" key="3">
    <source>
        <dbReference type="SAM" id="MobiDB-lite"/>
    </source>
</evidence>
<sequence length="1723" mass="194056">MATPWPQEQTWPTHHREHATQLSRHLQTALKSIDTANEHPLDPKAVRLTLIATIALLAKMQKLPELGHLHQAIESLRAENKTANESNIRESRTIRIAMQQNTAELKENTNTTRAASAAAKEAWKASELAVKVVKDVKALEPMNQGNTVQSYASVAARGGLAGSMHNHCNQRASQTQILREIIVNIRDPITIASIRAMNPRSLKAHVDRAIEQSSNEHIRKLKTVSANQLKSGDLSVKTATTKDMEALRQFAEDWENHIGNGAAVRIPTYGVLAHGIRTSSMNMDRFTEIREDLLQDNKAKKTASSVVVELSRAEDANKLIDEGLIWQGQVFQCERYDRQCRLRQCFKCCAYGHIGTQCKATTTCGYCAQEHATRDCPSKSDTTTPRKCAACHGEHEAWHGGCPTRLREKAKIKAAYGLRSRYHPEQTSPSPALGSETRTRPNPRIARPPLEPGQSQENRPSRSRSPTKKIQKRPNPTATQELEETITVAAENTRPRRTIIRSRRALEALDPNTQMTDTQTIILQYNVRKSKDTVMATLLRDPNIDNYDIIAIQEPWRNPYSATTHHPAKDRFHLCYPSSEENGPARVCFFINKKLDHSRWQFREVSRDLCTLVIATDDDTETSLVLHNVYNPSPREEDRQPVLQQLRTTLETHQHVEQIVVGDFNLHHELWGGSDIRAPDREATELLDLMDDMNLTSQLRAGTITYEEGDRRTTIDLCLLRRPRTKAALDRYVETTIDALSAAIKAAVPTSTLSPKSRRGWDEQCAAILAETKRIRRDHSKRQTEESWEAYRTARNRKGRIIKKALQQAHREAVETAAESPRSLWKIAKWARNRQSQPPTVTPEIKKPNTSQVATTPQEKAALFKETFFPPPPEANLEDIDNASYNNPIGLPPVSESEVEDAIQEAAPLKAPGPDGITNLALQVARPWITPHLVRIFNQSLRLGYCPQHFRKSTTVVLRKPGKDNYTVPKAYRPIALLNTVGKIMDAIIARRLSYLAETHGLLPDSHMGGRRRRSTEHALHQIVDRIYEAWGSGQGMVASLLLLDVSGAFDNVSHRRLLHNLRKRRIDEATVRWVASFLGCRETEIHVDGFRSETYRLDTGIPQGSPLSPILYLFYNADLLDSCNETGDTTATGFIDDVAILAVGDSTEETCQKLQEALRKAETWALTHASVFAPEKFQLTHFTRAKTRIDTDKTLHSQWGEIKPKTTCKYLGLIMDSALRWKQHIDETERKVTNTVTALSSLGSSTWGVMTREMRTIYRGVAIPQMMYACSLWSNSGWGQIGYTKRTLNRLQRLQARAARAMCGAYRATSFPALDVEMHLLPVEQQIWKHNIDTISRVGMAEVTARRGKKISPRQTITNRIRDGQDVSNEQHEHEDIPPFITPPWWQGPRVHIAGGTEQAEKEHERCLENNTDAAHIYTDGSGIDGQIGAAAVCTTTQQTRKSHMGDDTTSTVYAGELQGIVLALEMAQADKENGNHRSKVFIHTDNQAAIRSSANPKGKSGAYLLKAIAEKTQALREQGLEVELRWVPAHIGIQGNEAADIAAKEATGWRPDGQTGPRADKPRALFKLRSTVKTWSHKQTHHVWQTNWETETRGRTSFRLTPKPTKKVLGLHEGLSKRQSALLVQMRTEKIGLQDFLFNRRVPGITNANCPCREGRQTVSHILLRCRRLRQLRRQEFGTLPGRHNLRVILNKRKAAAKAIRFIEQTEILGQHGIESHTRLS</sequence>
<dbReference type="SUPFAM" id="SSF56219">
    <property type="entry name" value="DNase I-like"/>
    <property type="match status" value="1"/>
</dbReference>
<dbReference type="Gene3D" id="3.60.10.10">
    <property type="entry name" value="Endonuclease/exonuclease/phosphatase"/>
    <property type="match status" value="1"/>
</dbReference>
<dbReference type="Pfam" id="PF00075">
    <property type="entry name" value="RNase_H"/>
    <property type="match status" value="1"/>
</dbReference>
<dbReference type="InterPro" id="IPR036397">
    <property type="entry name" value="RNaseH_sf"/>
</dbReference>
<evidence type="ECO:0000259" key="5">
    <source>
        <dbReference type="PROSITE" id="PS50879"/>
    </source>
</evidence>
<feature type="region of interest" description="Disordered" evidence="3">
    <location>
        <begin position="835"/>
        <end position="854"/>
    </location>
</feature>
<accession>A0A9P9WZX6</accession>
<dbReference type="SUPFAM" id="SSF53098">
    <property type="entry name" value="Ribonuclease H-like"/>
    <property type="match status" value="1"/>
</dbReference>
<evidence type="ECO:0000256" key="1">
    <source>
        <dbReference type="ARBA" id="ARBA00004173"/>
    </source>
</evidence>
<proteinExistence type="predicted"/>
<dbReference type="PROSITE" id="PS50879">
    <property type="entry name" value="RNASE_H_1"/>
    <property type="match status" value="1"/>
</dbReference>
<feature type="region of interest" description="Disordered" evidence="3">
    <location>
        <begin position="418"/>
        <end position="484"/>
    </location>
</feature>
<dbReference type="GO" id="GO:0003676">
    <property type="term" value="F:nucleic acid binding"/>
    <property type="evidence" value="ECO:0007669"/>
    <property type="project" value="InterPro"/>
</dbReference>
<evidence type="ECO:0000259" key="4">
    <source>
        <dbReference type="PROSITE" id="PS50878"/>
    </source>
</evidence>
<feature type="compositionally biased region" description="Basic residues" evidence="3">
    <location>
        <begin position="461"/>
        <end position="472"/>
    </location>
</feature>
<dbReference type="PANTHER" id="PTHR33481">
    <property type="entry name" value="REVERSE TRANSCRIPTASE"/>
    <property type="match status" value="1"/>
</dbReference>
<feature type="domain" description="Reverse transcriptase" evidence="4">
    <location>
        <begin position="939"/>
        <end position="1216"/>
    </location>
</feature>
<evidence type="ECO:0000313" key="7">
    <source>
        <dbReference type="Proteomes" id="UP001056436"/>
    </source>
</evidence>
<dbReference type="InterPro" id="IPR036691">
    <property type="entry name" value="Endo/exonu/phosph_ase_sf"/>
</dbReference>
<dbReference type="GO" id="GO:0004523">
    <property type="term" value="F:RNA-DNA hybrid ribonuclease activity"/>
    <property type="evidence" value="ECO:0007669"/>
    <property type="project" value="InterPro"/>
</dbReference>
<dbReference type="InterPro" id="IPR000477">
    <property type="entry name" value="RT_dom"/>
</dbReference>
<protein>
    <submittedName>
        <fullName evidence="6">Zinc knuckle</fullName>
    </submittedName>
</protein>
<keyword evidence="7" id="KW-1185">Reference proteome</keyword>
<dbReference type="InterPro" id="IPR012337">
    <property type="entry name" value="RNaseH-like_sf"/>
</dbReference>
<dbReference type="InterPro" id="IPR002156">
    <property type="entry name" value="RNaseH_domain"/>
</dbReference>
<feature type="domain" description="RNase H type-1" evidence="5">
    <location>
        <begin position="1412"/>
        <end position="1550"/>
    </location>
</feature>